<feature type="repeat" description="Solcar" evidence="8">
    <location>
        <begin position="356"/>
        <end position="464"/>
    </location>
</feature>
<name>A0A9P6R981_9FUNG</name>
<dbReference type="InterPro" id="IPR023395">
    <property type="entry name" value="MCP_dom_sf"/>
</dbReference>
<comment type="similarity">
    <text evidence="9">Belongs to the mitochondrial carrier (TC 2.A.29) family.</text>
</comment>
<evidence type="ECO:0000256" key="1">
    <source>
        <dbReference type="ARBA" id="ARBA00004225"/>
    </source>
</evidence>
<feature type="compositionally biased region" description="Pro residues" evidence="10">
    <location>
        <begin position="1"/>
        <end position="11"/>
    </location>
</feature>
<dbReference type="PANTHER" id="PTHR24089">
    <property type="entry name" value="SOLUTE CARRIER FAMILY 25"/>
    <property type="match status" value="1"/>
</dbReference>
<reference evidence="11" key="1">
    <citation type="journal article" date="2020" name="Fungal Divers.">
        <title>Resolving the Mortierellaceae phylogeny through synthesis of multi-gene phylogenetics and phylogenomics.</title>
        <authorList>
            <person name="Vandepol N."/>
            <person name="Liber J."/>
            <person name="Desiro A."/>
            <person name="Na H."/>
            <person name="Kennedy M."/>
            <person name="Barry K."/>
            <person name="Grigoriev I.V."/>
            <person name="Miller A.N."/>
            <person name="O'Donnell K."/>
            <person name="Stajich J.E."/>
            <person name="Bonito G."/>
        </authorList>
    </citation>
    <scope>NUCLEOTIDE SEQUENCE</scope>
    <source>
        <strain evidence="11">NVP60</strain>
    </source>
</reference>
<keyword evidence="2 9" id="KW-0813">Transport</keyword>
<evidence type="ECO:0000313" key="12">
    <source>
        <dbReference type="Proteomes" id="UP000823405"/>
    </source>
</evidence>
<proteinExistence type="inferred from homology"/>
<feature type="repeat" description="Solcar" evidence="8">
    <location>
        <begin position="65"/>
        <end position="177"/>
    </location>
</feature>
<evidence type="ECO:0000256" key="10">
    <source>
        <dbReference type="SAM" id="MobiDB-lite"/>
    </source>
</evidence>
<organism evidence="11 12">
    <name type="scientific">Linnemannia gamsii</name>
    <dbReference type="NCBI Taxonomy" id="64522"/>
    <lineage>
        <taxon>Eukaryota</taxon>
        <taxon>Fungi</taxon>
        <taxon>Fungi incertae sedis</taxon>
        <taxon>Mucoromycota</taxon>
        <taxon>Mortierellomycotina</taxon>
        <taxon>Mortierellomycetes</taxon>
        <taxon>Mortierellales</taxon>
        <taxon>Mortierellaceae</taxon>
        <taxon>Linnemannia</taxon>
    </lineage>
</organism>
<keyword evidence="5" id="KW-1133">Transmembrane helix</keyword>
<dbReference type="Proteomes" id="UP000823405">
    <property type="component" value="Unassembled WGS sequence"/>
</dbReference>
<evidence type="ECO:0000256" key="5">
    <source>
        <dbReference type="ARBA" id="ARBA00022989"/>
    </source>
</evidence>
<accession>A0A9P6R981</accession>
<dbReference type="EMBL" id="JAAAIN010000614">
    <property type="protein sequence ID" value="KAG0312456.1"/>
    <property type="molecule type" value="Genomic_DNA"/>
</dbReference>
<keyword evidence="4" id="KW-0677">Repeat</keyword>
<protein>
    <submittedName>
        <fullName evidence="11">Mitochondrial thiamine pyrophosphate transporter</fullName>
    </submittedName>
</protein>
<evidence type="ECO:0000256" key="9">
    <source>
        <dbReference type="RuleBase" id="RU000488"/>
    </source>
</evidence>
<dbReference type="InterPro" id="IPR018108">
    <property type="entry name" value="MCP_transmembrane"/>
</dbReference>
<gene>
    <name evidence="11" type="primary">TPC1_2</name>
    <name evidence="11" type="ORF">BGZ97_011175</name>
</gene>
<dbReference type="Gene3D" id="1.50.40.10">
    <property type="entry name" value="Mitochondrial carrier domain"/>
    <property type="match status" value="2"/>
</dbReference>
<keyword evidence="7 8" id="KW-0472">Membrane</keyword>
<dbReference type="SUPFAM" id="SSF103506">
    <property type="entry name" value="Mitochondrial carrier"/>
    <property type="match status" value="1"/>
</dbReference>
<evidence type="ECO:0000256" key="4">
    <source>
        <dbReference type="ARBA" id="ARBA00022737"/>
    </source>
</evidence>
<keyword evidence="6" id="KW-0496">Mitochondrion</keyword>
<dbReference type="PRINTS" id="PR00926">
    <property type="entry name" value="MITOCARRIER"/>
</dbReference>
<dbReference type="OrthoDB" id="18574at2759"/>
<evidence type="ECO:0000256" key="6">
    <source>
        <dbReference type="ARBA" id="ARBA00023128"/>
    </source>
</evidence>
<evidence type="ECO:0000256" key="7">
    <source>
        <dbReference type="ARBA" id="ARBA00023136"/>
    </source>
</evidence>
<dbReference type="GO" id="GO:0031966">
    <property type="term" value="C:mitochondrial membrane"/>
    <property type="evidence" value="ECO:0007669"/>
    <property type="project" value="UniProtKB-SubCell"/>
</dbReference>
<comment type="subcellular location">
    <subcellularLocation>
        <location evidence="1">Mitochondrion membrane</location>
        <topology evidence="1">Multi-pass membrane protein</topology>
    </subcellularLocation>
</comment>
<keyword evidence="3 8" id="KW-0812">Transmembrane</keyword>
<feature type="repeat" description="Solcar" evidence="8">
    <location>
        <begin position="227"/>
        <end position="313"/>
    </location>
</feature>
<dbReference type="PROSITE" id="PS50920">
    <property type="entry name" value="SOLCAR"/>
    <property type="match status" value="3"/>
</dbReference>
<feature type="region of interest" description="Disordered" evidence="10">
    <location>
        <begin position="1"/>
        <end position="62"/>
    </location>
</feature>
<dbReference type="AlphaFoldDB" id="A0A9P6R981"/>
<comment type="caution">
    <text evidence="11">The sequence shown here is derived from an EMBL/GenBank/DDBJ whole genome shotgun (WGS) entry which is preliminary data.</text>
</comment>
<dbReference type="GO" id="GO:0055085">
    <property type="term" value="P:transmembrane transport"/>
    <property type="evidence" value="ECO:0007669"/>
    <property type="project" value="InterPro"/>
</dbReference>
<feature type="compositionally biased region" description="Low complexity" evidence="10">
    <location>
        <begin position="20"/>
        <end position="40"/>
    </location>
</feature>
<evidence type="ECO:0000256" key="3">
    <source>
        <dbReference type="ARBA" id="ARBA00022692"/>
    </source>
</evidence>
<sequence>MAADPSPPTTPTVPDHDTISHSQSHSGGNSSSQQSASASAPISEGSHGARTTSQRASIAEGTPTLSKTETVLCGASAGVVSRFVIAPLDVVKIRLQMQTQKVDLSTLLKRKGGLSGIDPATSAASRPPRYKGMFSGMALIVREEGIRGLWKGNMAAEYLYLTYSGIQFLVYQQTKVFLKKSADVSAQKAVAVKSMGSTPSTAKVTSGTVTRTVVAAPFSAFSTVAGSSAVQSFIAGANAGIIATACTYPFDLLRTRFAIQRDVKVYTGIIQACRHIFRADGIQGFYRGMSPALIQVIPYMGIMFGSYDSLKHLASWLKKKAGVESSYSKRTITALSGSAATPSEKERPVKTVGQLLLGLEDFLCGALSGVISKTGVYPLDMVRKRLQIQGSEQQKALTSSSVTGTTSGSKAAVDRLPTTVWRCMVHIAQREGYLALYKGLLPGLIKAAPASAVTFLVFSQAGALVAKYRHTY</sequence>
<evidence type="ECO:0000313" key="11">
    <source>
        <dbReference type="EMBL" id="KAG0312456.1"/>
    </source>
</evidence>
<dbReference type="Pfam" id="PF00153">
    <property type="entry name" value="Mito_carr"/>
    <property type="match status" value="3"/>
</dbReference>
<evidence type="ECO:0000256" key="8">
    <source>
        <dbReference type="PROSITE-ProRule" id="PRU00282"/>
    </source>
</evidence>
<dbReference type="InterPro" id="IPR002067">
    <property type="entry name" value="MCP"/>
</dbReference>
<keyword evidence="12" id="KW-1185">Reference proteome</keyword>
<evidence type="ECO:0000256" key="2">
    <source>
        <dbReference type="ARBA" id="ARBA00022448"/>
    </source>
</evidence>